<evidence type="ECO:0000256" key="5">
    <source>
        <dbReference type="ARBA" id="ARBA00022839"/>
    </source>
</evidence>
<feature type="compositionally biased region" description="Basic residues" evidence="8">
    <location>
        <begin position="729"/>
        <end position="762"/>
    </location>
</feature>
<dbReference type="GO" id="GO:0005829">
    <property type="term" value="C:cytosol"/>
    <property type="evidence" value="ECO:0007669"/>
    <property type="project" value="TreeGrafter"/>
</dbReference>
<dbReference type="CDD" id="cd04471">
    <property type="entry name" value="S1_RNase_R"/>
    <property type="match status" value="1"/>
</dbReference>
<accession>A0A059G765</accession>
<evidence type="ECO:0000256" key="4">
    <source>
        <dbReference type="ARBA" id="ARBA00022801"/>
    </source>
</evidence>
<dbReference type="PANTHER" id="PTHR23355:SF9">
    <property type="entry name" value="DIS3-LIKE EXONUCLEASE 2"/>
    <property type="match status" value="1"/>
</dbReference>
<sequence>MTFPDKQTVLDYIRDNPTATTKQAIAKGLKVKGEERATLRAILRELEADGALERTGKRAWSQADRPPPTGIVEFTRIDKNGDLIGKSIGDNGPFGPDITYAGPSGKPRGKTKAPGVGDRALCKINEHDGEWRARAITVLEKRISDRLVGLYSTTARGGRVNPSSRKDRREFVIQEADTKGAKDGDLVIAEPKPQGRRHHGPALGEITEIIGHITDPRSASLLALHAHDIPTEFPEAALAQARDPKPAAAEREDLTQTALITIDPADARDHDDAVFAEKLDDGWRVIVAIADVAAYVTEGSPLDKEALKRGNSTYFPDRVIPMLPFELSADECSLKEGELRRTLAVEMIFGSDGHKRSHRFIRGMMKSAAKLSYEEAQAAIDGKPGGKAGEMLDTVLRPLWDAYHALAKARDKRGPLDLDLPERRIRFKEDGEIDGIYTKERLEAHRLIEEFMIQANVAAAETLERQKSPLIYRVHDTPTDAKIAAFADFLQTLELKWNVGERPQTHKFNKLLSELNGTEFDQMVTQMILRTQAQAVYAPENLGHFGLNLERYAHFTSPIRRYADLIVHRALIASLKLGPDGLSKEAASQLEQTAQHISDTERRSMAAEREATDRYLALFLKDQVGAEFEGRITGVTGSGLFVALAGTGADGFIPISTISDDYWVQDEAAMALYARGSGKTYSLGQIVRVKLKEVTPLQGGLLLEMLSEPQPAPEGRKQHRREMDIGNVPRRKGGPPRSGKPRFNKKTLPKTKGKGKSKGPRR</sequence>
<dbReference type="SMART" id="SM00955">
    <property type="entry name" value="RNB"/>
    <property type="match status" value="1"/>
</dbReference>
<feature type="domain" description="S1 motif" evidence="9">
    <location>
        <begin position="625"/>
        <end position="706"/>
    </location>
</feature>
<comment type="similarity">
    <text evidence="7">Belongs to the RNR ribonuclease family. RNase R subfamily.</text>
</comment>
<dbReference type="eggNOG" id="COG0557">
    <property type="taxonomic scope" value="Bacteria"/>
</dbReference>
<organism evidence="10 11">
    <name type="scientific">Hyphomonas oceanitis SCH89</name>
    <dbReference type="NCBI Taxonomy" id="1280953"/>
    <lineage>
        <taxon>Bacteria</taxon>
        <taxon>Pseudomonadati</taxon>
        <taxon>Pseudomonadota</taxon>
        <taxon>Alphaproteobacteria</taxon>
        <taxon>Hyphomonadales</taxon>
        <taxon>Hyphomonadaceae</taxon>
        <taxon>Hyphomonas</taxon>
    </lineage>
</organism>
<dbReference type="PANTHER" id="PTHR23355">
    <property type="entry name" value="RIBONUCLEASE"/>
    <property type="match status" value="1"/>
</dbReference>
<evidence type="ECO:0000256" key="1">
    <source>
        <dbReference type="ARBA" id="ARBA00001849"/>
    </source>
</evidence>
<dbReference type="OrthoDB" id="9764149at2"/>
<evidence type="ECO:0000256" key="2">
    <source>
        <dbReference type="ARBA" id="ARBA00022490"/>
    </source>
</evidence>
<reference evidence="10 11" key="1">
    <citation type="journal article" date="2014" name="Antonie Van Leeuwenhoek">
        <title>Hyphomonas beringensis sp. nov. and Hyphomonas chukchiensis sp. nov., isolated from surface seawater of the Bering Sea and Chukchi Sea.</title>
        <authorList>
            <person name="Li C."/>
            <person name="Lai Q."/>
            <person name="Li G."/>
            <person name="Dong C."/>
            <person name="Wang J."/>
            <person name="Liao Y."/>
            <person name="Shao Z."/>
        </authorList>
    </citation>
    <scope>NUCLEOTIDE SEQUENCE [LARGE SCALE GENOMIC DNA]</scope>
    <source>
        <strain evidence="10 11">SCH89</strain>
    </source>
</reference>
<dbReference type="InterPro" id="IPR040476">
    <property type="entry name" value="CSD2"/>
</dbReference>
<protein>
    <recommendedName>
        <fullName evidence="7">Ribonuclease R</fullName>
        <shortName evidence="7">RNase R</shortName>
        <ecNumber evidence="7">3.1.13.1</ecNumber>
    </recommendedName>
</protein>
<dbReference type="SUPFAM" id="SSF50249">
    <property type="entry name" value="Nucleic acid-binding proteins"/>
    <property type="match status" value="3"/>
</dbReference>
<dbReference type="InterPro" id="IPR050180">
    <property type="entry name" value="RNR_Ribonuclease"/>
</dbReference>
<dbReference type="HAMAP" id="MF_01895">
    <property type="entry name" value="RNase_R"/>
    <property type="match status" value="1"/>
</dbReference>
<dbReference type="GO" id="GO:0008859">
    <property type="term" value="F:exoribonuclease II activity"/>
    <property type="evidence" value="ECO:0007669"/>
    <property type="project" value="UniProtKB-UniRule"/>
</dbReference>
<dbReference type="InterPro" id="IPR022966">
    <property type="entry name" value="RNase_II/R_CS"/>
</dbReference>
<evidence type="ECO:0000259" key="9">
    <source>
        <dbReference type="PROSITE" id="PS50126"/>
    </source>
</evidence>
<keyword evidence="11" id="KW-1185">Reference proteome</keyword>
<dbReference type="NCBIfam" id="TIGR02063">
    <property type="entry name" value="RNase_R"/>
    <property type="match status" value="1"/>
</dbReference>
<dbReference type="PROSITE" id="PS01175">
    <property type="entry name" value="RIBONUCLEASE_II"/>
    <property type="match status" value="1"/>
</dbReference>
<dbReference type="InterPro" id="IPR003029">
    <property type="entry name" value="S1_domain"/>
</dbReference>
<dbReference type="EC" id="3.1.13.1" evidence="7"/>
<dbReference type="SMART" id="SM00316">
    <property type="entry name" value="S1"/>
    <property type="match status" value="1"/>
</dbReference>
<comment type="function">
    <text evidence="7">3'-5' exoribonuclease that releases 5'-nucleoside monophosphates and is involved in maturation of structured RNAs.</text>
</comment>
<comment type="subcellular location">
    <subcellularLocation>
        <location evidence="7">Cytoplasm</location>
    </subcellularLocation>
</comment>
<name>A0A059G765_9PROT</name>
<evidence type="ECO:0000313" key="10">
    <source>
        <dbReference type="EMBL" id="KDA02671.1"/>
    </source>
</evidence>
<gene>
    <name evidence="7" type="primary">rnr</name>
    <name evidence="10" type="ORF">HOC_09499</name>
</gene>
<evidence type="ECO:0000256" key="6">
    <source>
        <dbReference type="ARBA" id="ARBA00022884"/>
    </source>
</evidence>
<dbReference type="Gene3D" id="2.40.50.140">
    <property type="entry name" value="Nucleic acid-binding proteins"/>
    <property type="match status" value="1"/>
</dbReference>
<evidence type="ECO:0000256" key="8">
    <source>
        <dbReference type="SAM" id="MobiDB-lite"/>
    </source>
</evidence>
<dbReference type="InterPro" id="IPR001900">
    <property type="entry name" value="RNase_II/R"/>
</dbReference>
<keyword evidence="6 7" id="KW-0694">RNA-binding</keyword>
<dbReference type="Proteomes" id="UP000024942">
    <property type="component" value="Unassembled WGS sequence"/>
</dbReference>
<dbReference type="NCBIfam" id="TIGR00358">
    <property type="entry name" value="3_prime_RNase"/>
    <property type="match status" value="1"/>
</dbReference>
<comment type="catalytic activity">
    <reaction evidence="1 7">
        <text>Exonucleolytic cleavage in the 3'- to 5'-direction to yield nucleoside 5'-phosphates.</text>
        <dbReference type="EC" id="3.1.13.1"/>
    </reaction>
</comment>
<keyword evidence="2 7" id="KW-0963">Cytoplasm</keyword>
<proteinExistence type="inferred from homology"/>
<feature type="region of interest" description="Disordered" evidence="8">
    <location>
        <begin position="705"/>
        <end position="762"/>
    </location>
</feature>
<dbReference type="InterPro" id="IPR011805">
    <property type="entry name" value="RNase_R"/>
</dbReference>
<dbReference type="GO" id="GO:0003723">
    <property type="term" value="F:RNA binding"/>
    <property type="evidence" value="ECO:0007669"/>
    <property type="project" value="UniProtKB-UniRule"/>
</dbReference>
<keyword evidence="4 7" id="KW-0378">Hydrolase</keyword>
<dbReference type="InterPro" id="IPR004476">
    <property type="entry name" value="RNase_II/RNase_R"/>
</dbReference>
<dbReference type="PATRIC" id="fig|1280953.3.peg.1917"/>
<dbReference type="PROSITE" id="PS50126">
    <property type="entry name" value="S1"/>
    <property type="match status" value="1"/>
</dbReference>
<evidence type="ECO:0000256" key="3">
    <source>
        <dbReference type="ARBA" id="ARBA00022722"/>
    </source>
</evidence>
<comment type="caution">
    <text evidence="10">The sequence shown here is derived from an EMBL/GenBank/DDBJ whole genome shotgun (WGS) entry which is preliminary data.</text>
</comment>
<dbReference type="InterPro" id="IPR012340">
    <property type="entry name" value="NA-bd_OB-fold"/>
</dbReference>
<dbReference type="Pfam" id="PF00773">
    <property type="entry name" value="RNB"/>
    <property type="match status" value="1"/>
</dbReference>
<dbReference type="Pfam" id="PF00575">
    <property type="entry name" value="S1"/>
    <property type="match status" value="1"/>
</dbReference>
<keyword evidence="3 7" id="KW-0540">Nuclease</keyword>
<dbReference type="STRING" id="1280953.HOC_09499"/>
<dbReference type="RefSeq" id="WP_051624687.1">
    <property type="nucleotide sequence ID" value="NZ_ARYL01000012.1"/>
</dbReference>
<dbReference type="EMBL" id="ARYL01000012">
    <property type="protein sequence ID" value="KDA02671.1"/>
    <property type="molecule type" value="Genomic_DNA"/>
</dbReference>
<dbReference type="AlphaFoldDB" id="A0A059G765"/>
<dbReference type="Pfam" id="PF17876">
    <property type="entry name" value="CSD2"/>
    <property type="match status" value="1"/>
</dbReference>
<dbReference type="GO" id="GO:0006402">
    <property type="term" value="P:mRNA catabolic process"/>
    <property type="evidence" value="ECO:0007669"/>
    <property type="project" value="TreeGrafter"/>
</dbReference>
<keyword evidence="5 7" id="KW-0269">Exonuclease</keyword>
<evidence type="ECO:0000313" key="11">
    <source>
        <dbReference type="Proteomes" id="UP000024942"/>
    </source>
</evidence>
<evidence type="ECO:0000256" key="7">
    <source>
        <dbReference type="HAMAP-Rule" id="MF_01895"/>
    </source>
</evidence>